<evidence type="ECO:0000313" key="3">
    <source>
        <dbReference type="Proteomes" id="UP001595892"/>
    </source>
</evidence>
<dbReference type="EMBL" id="JBHSGG010000024">
    <property type="protein sequence ID" value="MFC4728232.1"/>
    <property type="molecule type" value="Genomic_DNA"/>
</dbReference>
<evidence type="ECO:0000259" key="1">
    <source>
        <dbReference type="PROSITE" id="PS51724"/>
    </source>
</evidence>
<dbReference type="RefSeq" id="WP_377004260.1">
    <property type="nucleotide sequence ID" value="NZ_JBHSGG010000024.1"/>
</dbReference>
<dbReference type="PROSITE" id="PS51724">
    <property type="entry name" value="SPOR"/>
    <property type="match status" value="1"/>
</dbReference>
<comment type="caution">
    <text evidence="2">The sequence shown here is derived from an EMBL/GenBank/DDBJ whole genome shotgun (WGS) entry which is preliminary data.</text>
</comment>
<accession>A0ABV9NIN7</accession>
<feature type="non-terminal residue" evidence="2">
    <location>
        <position position="1"/>
    </location>
</feature>
<sequence length="102" mass="10387">ASAAAQPAARAPAPAAAAAERAAPSAGFAVQVGAFRSEGDANALRDRLRGAGFSALVERAQTDAGTVFRVRAGPTANRAEADRLRAQLAERLQLTGNVVSYP</sequence>
<name>A0ABV9NIN7_9GAMM</name>
<dbReference type="Pfam" id="PF05036">
    <property type="entry name" value="SPOR"/>
    <property type="match status" value="1"/>
</dbReference>
<feature type="domain" description="SPOR" evidence="1">
    <location>
        <begin position="22"/>
        <end position="101"/>
    </location>
</feature>
<dbReference type="PANTHER" id="PTHR38687">
    <property type="entry name" value="CELL DIVISION PROTEIN DEDD-RELATED"/>
    <property type="match status" value="1"/>
</dbReference>
<dbReference type="PANTHER" id="PTHR38687:SF1">
    <property type="entry name" value="CELL DIVISION PROTEIN DEDD"/>
    <property type="match status" value="1"/>
</dbReference>
<dbReference type="Proteomes" id="UP001595892">
    <property type="component" value="Unassembled WGS sequence"/>
</dbReference>
<dbReference type="SUPFAM" id="SSF110997">
    <property type="entry name" value="Sporulation related repeat"/>
    <property type="match status" value="1"/>
</dbReference>
<dbReference type="InterPro" id="IPR036680">
    <property type="entry name" value="SPOR-like_sf"/>
</dbReference>
<organism evidence="2 3">
    <name type="scientific">Coralloluteibacterium thermophilum</name>
    <dbReference type="NCBI Taxonomy" id="2707049"/>
    <lineage>
        <taxon>Bacteria</taxon>
        <taxon>Pseudomonadati</taxon>
        <taxon>Pseudomonadota</taxon>
        <taxon>Gammaproteobacteria</taxon>
        <taxon>Lysobacterales</taxon>
        <taxon>Lysobacteraceae</taxon>
        <taxon>Coralloluteibacterium</taxon>
    </lineage>
</organism>
<gene>
    <name evidence="2" type="ORF">ACFO3Q_08630</name>
</gene>
<dbReference type="InterPro" id="IPR052521">
    <property type="entry name" value="Cell_div_SPOR-domain"/>
</dbReference>
<proteinExistence type="predicted"/>
<dbReference type="InterPro" id="IPR007730">
    <property type="entry name" value="SPOR-like_dom"/>
</dbReference>
<keyword evidence="3" id="KW-1185">Reference proteome</keyword>
<reference evidence="3" key="1">
    <citation type="journal article" date="2019" name="Int. J. Syst. Evol. Microbiol.">
        <title>The Global Catalogue of Microorganisms (GCM) 10K type strain sequencing project: providing services to taxonomists for standard genome sequencing and annotation.</title>
        <authorList>
            <consortium name="The Broad Institute Genomics Platform"/>
            <consortium name="The Broad Institute Genome Sequencing Center for Infectious Disease"/>
            <person name="Wu L."/>
            <person name="Ma J."/>
        </authorList>
    </citation>
    <scope>NUCLEOTIDE SEQUENCE [LARGE SCALE GENOMIC DNA]</scope>
    <source>
        <strain evidence="3">CGMCC 1.13574</strain>
    </source>
</reference>
<protein>
    <submittedName>
        <fullName evidence="2">SPOR domain-containing protein</fullName>
    </submittedName>
</protein>
<evidence type="ECO:0000313" key="2">
    <source>
        <dbReference type="EMBL" id="MFC4728232.1"/>
    </source>
</evidence>
<dbReference type="Gene3D" id="3.30.70.1070">
    <property type="entry name" value="Sporulation related repeat"/>
    <property type="match status" value="1"/>
</dbReference>